<organism evidence="1 2">
    <name type="scientific">Mesorhizobium ventifaucium</name>
    <dbReference type="NCBI Taxonomy" id="666020"/>
    <lineage>
        <taxon>Bacteria</taxon>
        <taxon>Pseudomonadati</taxon>
        <taxon>Pseudomonadota</taxon>
        <taxon>Alphaproteobacteria</taxon>
        <taxon>Hyphomicrobiales</taxon>
        <taxon>Phyllobacteriaceae</taxon>
        <taxon>Mesorhizobium</taxon>
    </lineage>
</organism>
<sequence length="70" mass="7541">MTPTARRHVQPRARPAFPGCRSKQPPFITLLSGAGPILDETGLVVNPACQQISQCFSECFLAPSTNSDRA</sequence>
<gene>
    <name evidence="1" type="ORF">MES4922_360082</name>
</gene>
<comment type="caution">
    <text evidence="1">The sequence shown here is derived from an EMBL/GenBank/DDBJ whole genome shotgun (WGS) entry which is preliminary data.</text>
</comment>
<accession>A0ABM9E6M0</accession>
<protein>
    <submittedName>
        <fullName evidence="1">Uncharacterized protein</fullName>
    </submittedName>
</protein>
<keyword evidence="2" id="KW-1185">Reference proteome</keyword>
<dbReference type="Proteomes" id="UP001152604">
    <property type="component" value="Unassembled WGS sequence"/>
</dbReference>
<dbReference type="EMBL" id="CAKXZS010000030">
    <property type="protein sequence ID" value="CAH2404403.1"/>
    <property type="molecule type" value="Genomic_DNA"/>
</dbReference>
<proteinExistence type="predicted"/>
<evidence type="ECO:0000313" key="1">
    <source>
        <dbReference type="EMBL" id="CAH2404403.1"/>
    </source>
</evidence>
<reference evidence="1" key="1">
    <citation type="submission" date="2022-03" db="EMBL/GenBank/DDBJ databases">
        <authorList>
            <person name="Brunel B."/>
        </authorList>
    </citation>
    <scope>NUCLEOTIDE SEQUENCE</scope>
    <source>
        <strain evidence="1">STM4922sample</strain>
    </source>
</reference>
<evidence type="ECO:0000313" key="2">
    <source>
        <dbReference type="Proteomes" id="UP001152604"/>
    </source>
</evidence>
<name>A0ABM9E6M0_9HYPH</name>